<evidence type="ECO:0000313" key="3">
    <source>
        <dbReference type="EMBL" id="KAK6747458.1"/>
    </source>
</evidence>
<comment type="caution">
    <text evidence="3">The sequence shown here is derived from an EMBL/GenBank/DDBJ whole genome shotgun (WGS) entry which is preliminary data.</text>
</comment>
<dbReference type="PANTHER" id="PTHR31967:SF14">
    <property type="entry name" value="GROUND-LIKE DOMAIN-CONTAINING PROTEIN"/>
    <property type="match status" value="1"/>
</dbReference>
<proteinExistence type="predicted"/>
<feature type="compositionally biased region" description="Polar residues" evidence="1">
    <location>
        <begin position="32"/>
        <end position="45"/>
    </location>
</feature>
<dbReference type="Proteomes" id="UP001303046">
    <property type="component" value="Unassembled WGS sequence"/>
</dbReference>
<evidence type="ECO:0000259" key="2">
    <source>
        <dbReference type="Pfam" id="PF04155"/>
    </source>
</evidence>
<sequence>MYFFFKRSHQNRQIVERSPTTIPDIVIERNGDSQFNSGPLSLPSSRNHKHKRDKKVRVQSTTSIQNGLEGVFKINRSKNNRRLNLTSTPNQRKNLVPKEKQNIRTNDRGIPHERHFPIEPVHEEKKVQVDQFDEEYEDENVEESSQGSIARTENRAFQDIPSLDTFVGFVDRHNSYAFPEKQHPLKQCFYNPSGYACCNRNLNDEIVRTYENDLSLQQLASDPTYNPCNIQKLANLLQRNCSRRFKMRFETIVGLNDYAQRVNFRNDLVCKVELAGRYMLAYATPQQGGSRARRDDPVVQVEGSSSEGLLAAESSTTHSLLI</sequence>
<organism evidence="3 4">
    <name type="scientific">Necator americanus</name>
    <name type="common">Human hookworm</name>
    <dbReference type="NCBI Taxonomy" id="51031"/>
    <lineage>
        <taxon>Eukaryota</taxon>
        <taxon>Metazoa</taxon>
        <taxon>Ecdysozoa</taxon>
        <taxon>Nematoda</taxon>
        <taxon>Chromadorea</taxon>
        <taxon>Rhabditida</taxon>
        <taxon>Rhabditina</taxon>
        <taxon>Rhabditomorpha</taxon>
        <taxon>Strongyloidea</taxon>
        <taxon>Ancylostomatidae</taxon>
        <taxon>Bunostominae</taxon>
        <taxon>Necator</taxon>
    </lineage>
</organism>
<dbReference type="Pfam" id="PF04155">
    <property type="entry name" value="Ground-like"/>
    <property type="match status" value="1"/>
</dbReference>
<feature type="region of interest" description="Disordered" evidence="1">
    <location>
        <begin position="30"/>
        <end position="54"/>
    </location>
</feature>
<gene>
    <name evidence="3" type="primary">Necator_chrIV.g13867</name>
    <name evidence="3" type="ORF">RB195_000575</name>
</gene>
<protein>
    <recommendedName>
        <fullName evidence="2">Ground-like domain-containing protein</fullName>
    </recommendedName>
</protein>
<dbReference type="PANTHER" id="PTHR31967">
    <property type="entry name" value="GROUNDHOG (HEDGEHOG-LIKE FAMILY)-RELATED"/>
    <property type="match status" value="1"/>
</dbReference>
<evidence type="ECO:0000313" key="4">
    <source>
        <dbReference type="Proteomes" id="UP001303046"/>
    </source>
</evidence>
<evidence type="ECO:0000256" key="1">
    <source>
        <dbReference type="SAM" id="MobiDB-lite"/>
    </source>
</evidence>
<keyword evidence="4" id="KW-1185">Reference proteome</keyword>
<accession>A0ABR1DBT0</accession>
<dbReference type="EMBL" id="JAVFWL010000004">
    <property type="protein sequence ID" value="KAK6747458.1"/>
    <property type="molecule type" value="Genomic_DNA"/>
</dbReference>
<name>A0ABR1DBT0_NECAM</name>
<feature type="domain" description="Ground-like" evidence="2">
    <location>
        <begin position="194"/>
        <end position="282"/>
    </location>
</feature>
<reference evidence="3 4" key="1">
    <citation type="submission" date="2023-08" db="EMBL/GenBank/DDBJ databases">
        <title>A Necator americanus chromosomal reference genome.</title>
        <authorList>
            <person name="Ilik V."/>
            <person name="Petrzelkova K.J."/>
            <person name="Pardy F."/>
            <person name="Fuh T."/>
            <person name="Niatou-Singa F.S."/>
            <person name="Gouil Q."/>
            <person name="Baker L."/>
            <person name="Ritchie M.E."/>
            <person name="Jex A.R."/>
            <person name="Gazzola D."/>
            <person name="Li H."/>
            <person name="Toshio Fujiwara R."/>
            <person name="Zhan B."/>
            <person name="Aroian R.V."/>
            <person name="Pafco B."/>
            <person name="Schwarz E.M."/>
        </authorList>
    </citation>
    <scope>NUCLEOTIDE SEQUENCE [LARGE SCALE GENOMIC DNA]</scope>
    <source>
        <strain evidence="3 4">Aroian</strain>
        <tissue evidence="3">Whole animal</tissue>
    </source>
</reference>
<dbReference type="InterPro" id="IPR007284">
    <property type="entry name" value="Ground-like_dom"/>
</dbReference>